<name>A0A1E5IRL2_SHECO</name>
<dbReference type="OrthoDB" id="6285426at2"/>
<dbReference type="EMBL" id="MCBT01000044">
    <property type="protein sequence ID" value="OEG73077.1"/>
    <property type="molecule type" value="Genomic_DNA"/>
</dbReference>
<gene>
    <name evidence="2" type="ORF">BEL05_06695</name>
</gene>
<dbReference type="AlphaFoldDB" id="A0A1E5IRL2"/>
<keyword evidence="1" id="KW-0732">Signal</keyword>
<dbReference type="Proteomes" id="UP000095230">
    <property type="component" value="Unassembled WGS sequence"/>
</dbReference>
<comment type="caution">
    <text evidence="2">The sequence shown here is derived from an EMBL/GenBank/DDBJ whole genome shotgun (WGS) entry which is preliminary data.</text>
</comment>
<evidence type="ECO:0008006" key="4">
    <source>
        <dbReference type="Google" id="ProtNLM"/>
    </source>
</evidence>
<evidence type="ECO:0000313" key="3">
    <source>
        <dbReference type="Proteomes" id="UP000095230"/>
    </source>
</evidence>
<feature type="chain" id="PRO_5009179055" description="Sialidase" evidence="1">
    <location>
        <begin position="17"/>
        <end position="598"/>
    </location>
</feature>
<sequence>MRARLFLLISVLFLTACNSTIKNTKIDKNKSLDVNHGVVGVQIINNAEQLTPPHRDWTEVIVVRIDNFEDKKQKAVAMAKSKAKTKDKDSINKDNVDWEPDVYSLSPTREGLIDSQVFIGSMPEGSYIISSLYSYYDGGDYTSWLNMPVDHSTGVFKVKKGQLTNLGSVVFQPLLNVQQKSFWVQKSSQKAYVTRLDAQQKLSTFLLSNYPNLAESLDLSTVHLWEKDELDRFRSNLSKLSRQNAYGKTAMPLTIHGKGVIASKFGQIKWQDQQGQWHQLDLNTNSQLAAVLETDDQLMIAGERGEIFMANSWLGEWKQISRVSANEAITWFGKGENSFFAMTQSIDEFNIYQFASLESDWIKLRSFKRKTDRLLSAFGHLFPIMTKSGQLSVLNDNKLFEFNPHTSSWSEQISTRMSAVSQLANGYLVGIERSYWGAGEQVISLDSGKTWLTVNRDLMAFDDHETQRSLPVVFSDGTVVTLGRKKTKAKDKRNLRGELKVISTTLEQAENNKSWSYHGNAVPECETLLAQISSADEIYFLCDKGDVIFTQDLGQSWQHVIKIDIADMQLKFNELVEATNAEKLKQQIEAKSKESTQL</sequence>
<organism evidence="2 3">
    <name type="scientific">Shewanella colwelliana</name>
    <name type="common">Alteromonas colwelliana</name>
    <dbReference type="NCBI Taxonomy" id="23"/>
    <lineage>
        <taxon>Bacteria</taxon>
        <taxon>Pseudomonadati</taxon>
        <taxon>Pseudomonadota</taxon>
        <taxon>Gammaproteobacteria</taxon>
        <taxon>Alteromonadales</taxon>
        <taxon>Shewanellaceae</taxon>
        <taxon>Shewanella</taxon>
    </lineage>
</organism>
<accession>A0A1E5IRL2</accession>
<dbReference type="SUPFAM" id="SSF110296">
    <property type="entry name" value="Oligoxyloglucan reducing end-specific cellobiohydrolase"/>
    <property type="match status" value="1"/>
</dbReference>
<evidence type="ECO:0000256" key="1">
    <source>
        <dbReference type="SAM" id="SignalP"/>
    </source>
</evidence>
<dbReference type="PROSITE" id="PS51257">
    <property type="entry name" value="PROKAR_LIPOPROTEIN"/>
    <property type="match status" value="1"/>
</dbReference>
<evidence type="ECO:0000313" key="2">
    <source>
        <dbReference type="EMBL" id="OEG73077.1"/>
    </source>
</evidence>
<protein>
    <recommendedName>
        <fullName evidence="4">Sialidase</fullName>
    </recommendedName>
</protein>
<reference evidence="2 3" key="1">
    <citation type="submission" date="2016-07" db="EMBL/GenBank/DDBJ databases">
        <title>Whole-genome of two Shewanella species isolated from a digestive organ of sea cucumber Apostichopus japonicus Selenka 1867.</title>
        <authorList>
            <person name="Hong H.-H."/>
            <person name="Choi H."/>
            <person name="Cheon S."/>
            <person name="Oh J.-S."/>
            <person name="Lee H.-G."/>
            <person name="Park C."/>
        </authorList>
    </citation>
    <scope>NUCLEOTIDE SEQUENCE [LARGE SCALE GENOMIC DNA]</scope>
    <source>
        <strain evidence="2 3">CSB03KR</strain>
    </source>
</reference>
<dbReference type="RefSeq" id="WP_069671654.1">
    <property type="nucleotide sequence ID" value="NZ_JBHOHD010000006.1"/>
</dbReference>
<feature type="signal peptide" evidence="1">
    <location>
        <begin position="1"/>
        <end position="16"/>
    </location>
</feature>
<proteinExistence type="predicted"/>